<gene>
    <name evidence="1" type="ORF">DWX87_20820</name>
</gene>
<organism evidence="1 2">
    <name type="scientific">Bacteroides uniformis</name>
    <dbReference type="NCBI Taxonomy" id="820"/>
    <lineage>
        <taxon>Bacteria</taxon>
        <taxon>Pseudomonadati</taxon>
        <taxon>Bacteroidota</taxon>
        <taxon>Bacteroidia</taxon>
        <taxon>Bacteroidales</taxon>
        <taxon>Bacteroidaceae</taxon>
        <taxon>Bacteroides</taxon>
    </lineage>
</organism>
<dbReference type="RefSeq" id="WP_117795906.1">
    <property type="nucleotide sequence ID" value="NZ_QRVP01000058.1"/>
</dbReference>
<evidence type="ECO:0000313" key="2">
    <source>
        <dbReference type="Proteomes" id="UP000285283"/>
    </source>
</evidence>
<comment type="caution">
    <text evidence="1">The sequence shown here is derived from an EMBL/GenBank/DDBJ whole genome shotgun (WGS) entry which is preliminary data.</text>
</comment>
<dbReference type="AlphaFoldDB" id="A0A412JB24"/>
<reference evidence="1 2" key="1">
    <citation type="submission" date="2018-08" db="EMBL/GenBank/DDBJ databases">
        <title>A genome reference for cultivated species of the human gut microbiota.</title>
        <authorList>
            <person name="Zou Y."/>
            <person name="Xue W."/>
            <person name="Luo G."/>
        </authorList>
    </citation>
    <scope>NUCLEOTIDE SEQUENCE [LARGE SCALE GENOMIC DNA]</scope>
    <source>
        <strain evidence="1 2">AF21-53</strain>
    </source>
</reference>
<name>A0A412JB24_BACUN</name>
<protein>
    <submittedName>
        <fullName evidence="1">Uncharacterized protein</fullName>
    </submittedName>
</protein>
<dbReference type="Proteomes" id="UP000285283">
    <property type="component" value="Unassembled WGS sequence"/>
</dbReference>
<evidence type="ECO:0000313" key="1">
    <source>
        <dbReference type="EMBL" id="RGS49555.1"/>
    </source>
</evidence>
<sequence length="185" mass="22091">MKFVRVIKGYEHLWAVKEPDKEHDELTSLFEKWNNADYLLDFFIDNIEDLKNNFHVEKVSEAIQDTFEDADELEEMILEFPYTESLDGLFMPLDITDTRCTELTRRKARNWNRNKHASWLRIYAIRLEPNVYVVTGGAIKLTQRMQDKEHTSLELEKLNKCKEFLKYNGVFDKDSFIDLNMEDKI</sequence>
<accession>A0A412JB24</accession>
<dbReference type="EMBL" id="QRVP01000058">
    <property type="protein sequence ID" value="RGS49555.1"/>
    <property type="molecule type" value="Genomic_DNA"/>
</dbReference>
<proteinExistence type="predicted"/>